<evidence type="ECO:0000256" key="2">
    <source>
        <dbReference type="ARBA" id="ARBA00022898"/>
    </source>
</evidence>
<dbReference type="InterPro" id="IPR015421">
    <property type="entry name" value="PyrdxlP-dep_Trfase_major"/>
</dbReference>
<dbReference type="CDD" id="cd00610">
    <property type="entry name" value="OAT_like"/>
    <property type="match status" value="1"/>
</dbReference>
<evidence type="ECO:0000256" key="3">
    <source>
        <dbReference type="RuleBase" id="RU003560"/>
    </source>
</evidence>
<dbReference type="Pfam" id="PF00202">
    <property type="entry name" value="Aminotran_3"/>
    <property type="match status" value="1"/>
</dbReference>
<keyword evidence="4" id="KW-0032">Aminotransferase</keyword>
<name>K1WJM7_MARBU</name>
<accession>K1WJM7</accession>
<dbReference type="GeneID" id="18764758"/>
<dbReference type="PANTHER" id="PTHR43094">
    <property type="entry name" value="AMINOTRANSFERASE"/>
    <property type="match status" value="1"/>
</dbReference>
<dbReference type="InterPro" id="IPR005814">
    <property type="entry name" value="Aminotrans_3"/>
</dbReference>
<proteinExistence type="inferred from homology"/>
<dbReference type="OMA" id="REGLNQH"/>
<organism evidence="4 5">
    <name type="scientific">Marssonina brunnea f. sp. multigermtubi (strain MB_m1)</name>
    <name type="common">Marssonina leaf spot fungus</name>
    <dbReference type="NCBI Taxonomy" id="1072389"/>
    <lineage>
        <taxon>Eukaryota</taxon>
        <taxon>Fungi</taxon>
        <taxon>Dikarya</taxon>
        <taxon>Ascomycota</taxon>
        <taxon>Pezizomycotina</taxon>
        <taxon>Leotiomycetes</taxon>
        <taxon>Helotiales</taxon>
        <taxon>Drepanopezizaceae</taxon>
        <taxon>Drepanopeziza</taxon>
    </lineage>
</organism>
<dbReference type="Gene3D" id="3.90.1150.10">
    <property type="entry name" value="Aspartate Aminotransferase, domain 1"/>
    <property type="match status" value="1"/>
</dbReference>
<sequence>MAPSAITELTLSETVSTLPVKGKCLPKDEFTTFNGVSPECSKKTEFLLDRNLHKSFPVVKSGKGNYLQLADGRSIFDATSGAAVSCLGYGNQRIIDAMTAQLSSGIPYLASTFWASEVVEELCKELIDGTGGKMARVYLTGSGSEAVESTIKLCRQYFYEKDNKTSRVNFIAREHSYHGNTIGALGMSGHVARRAPYKPFLMDNVHHVSPCNAYRQCRDGESDAAFVARKAAELEAKFLELGPETVIGFVAEPIVGAALGCVPAVPGYLKAMRDICHKYGALFILDEVMSGMGRSGTLHAWQDEDVVPDVQAVGKGLSAGYQPVAAVLISPKVVSAFLNGSGQFIHGQTFQGMPLQAAAALEVQRILREDNLMENVRTQGTYLEKRLQDLLGDHPNVGNIRGRGLFWGIEFVRDKQTKEPFSVKMGIAQKVHNTAISAPFNMTIYPGTGTADGIDGDHVILAPPYNITQADAEYIANVTSEVIHKVFQFQ</sequence>
<dbReference type="RefSeq" id="XP_007296712.1">
    <property type="nucleotide sequence ID" value="XM_007296650.1"/>
</dbReference>
<dbReference type="InterPro" id="IPR015422">
    <property type="entry name" value="PyrdxlP-dep_Trfase_small"/>
</dbReference>
<dbReference type="GO" id="GO:0008483">
    <property type="term" value="F:transaminase activity"/>
    <property type="evidence" value="ECO:0007669"/>
    <property type="project" value="UniProtKB-KW"/>
</dbReference>
<dbReference type="GO" id="GO:0030170">
    <property type="term" value="F:pyridoxal phosphate binding"/>
    <property type="evidence" value="ECO:0007669"/>
    <property type="project" value="InterPro"/>
</dbReference>
<dbReference type="Gene3D" id="3.40.640.10">
    <property type="entry name" value="Type I PLP-dependent aspartate aminotransferase-like (Major domain)"/>
    <property type="match status" value="1"/>
</dbReference>
<evidence type="ECO:0000256" key="1">
    <source>
        <dbReference type="ARBA" id="ARBA00008954"/>
    </source>
</evidence>
<gene>
    <name evidence="4" type="ORF">MBM_08823</name>
</gene>
<keyword evidence="2 3" id="KW-0663">Pyridoxal phosphate</keyword>
<dbReference type="AlphaFoldDB" id="K1WJM7"/>
<protein>
    <submittedName>
        <fullName evidence="4">Aminotransferase</fullName>
    </submittedName>
</protein>
<dbReference type="NCBIfam" id="NF005685">
    <property type="entry name" value="PRK07483.1"/>
    <property type="match status" value="1"/>
</dbReference>
<dbReference type="SUPFAM" id="SSF53383">
    <property type="entry name" value="PLP-dependent transferases"/>
    <property type="match status" value="1"/>
</dbReference>
<dbReference type="GO" id="GO:0005829">
    <property type="term" value="C:cytosol"/>
    <property type="evidence" value="ECO:0007669"/>
    <property type="project" value="TreeGrafter"/>
</dbReference>
<dbReference type="eggNOG" id="KOG1404">
    <property type="taxonomic scope" value="Eukaryota"/>
</dbReference>
<dbReference type="InterPro" id="IPR015424">
    <property type="entry name" value="PyrdxlP-dep_Trfase"/>
</dbReference>
<evidence type="ECO:0000313" key="5">
    <source>
        <dbReference type="Proteomes" id="UP000006753"/>
    </source>
</evidence>
<reference evidence="4 5" key="1">
    <citation type="journal article" date="2012" name="BMC Genomics">
        <title>Sequencing the genome of Marssonina brunnea reveals fungus-poplar co-evolution.</title>
        <authorList>
            <person name="Zhu S."/>
            <person name="Cao Y.-Z."/>
            <person name="Jiang C."/>
            <person name="Tan B.-Y."/>
            <person name="Wang Z."/>
            <person name="Feng S."/>
            <person name="Zhang L."/>
            <person name="Su X.-H."/>
            <person name="Brejova B."/>
            <person name="Vinar T."/>
            <person name="Xu M."/>
            <person name="Wang M.-X."/>
            <person name="Zhang S.-G."/>
            <person name="Huang M.-R."/>
            <person name="Wu R."/>
            <person name="Zhou Y."/>
        </authorList>
    </citation>
    <scope>NUCLEOTIDE SEQUENCE [LARGE SCALE GENOMIC DNA]</scope>
    <source>
        <strain evidence="4 5">MB_m1</strain>
    </source>
</reference>
<comment type="similarity">
    <text evidence="1 3">Belongs to the class-III pyridoxal-phosphate-dependent aminotransferase family.</text>
</comment>
<dbReference type="KEGG" id="mbe:MBM_08823"/>
<keyword evidence="5" id="KW-1185">Reference proteome</keyword>
<evidence type="ECO:0000313" key="4">
    <source>
        <dbReference type="EMBL" id="EKD13061.1"/>
    </source>
</evidence>
<dbReference type="PANTHER" id="PTHR43094:SF1">
    <property type="entry name" value="AMINOTRANSFERASE CLASS-III"/>
    <property type="match status" value="1"/>
</dbReference>
<dbReference type="InParanoid" id="K1WJM7"/>
<dbReference type="Proteomes" id="UP000006753">
    <property type="component" value="Unassembled WGS sequence"/>
</dbReference>
<keyword evidence="4" id="KW-0808">Transferase</keyword>
<dbReference type="EMBL" id="JH921452">
    <property type="protein sequence ID" value="EKD13061.1"/>
    <property type="molecule type" value="Genomic_DNA"/>
</dbReference>
<dbReference type="OrthoDB" id="5419315at2759"/>
<dbReference type="HOGENOM" id="CLU_016922_4_0_1"/>
<dbReference type="STRING" id="1072389.K1WJM7"/>